<sequence length="301" mass="33981">MLIIDSHCHAGKGDGLTGPWDTNAPLKDYLKWCDRSQITKSVLFAAFHSNYAIANREVAKIVNSNPQRFYGFAFVHASRDTGRIFDLVKIAVNEYGFKGIKVHRADSQLSREICQVARYFRLPILYDPMGDIGGTECAISEYPDVNFIIPHLGSFADDWKAQKNCIGLLERYPNAFADTSGIRRFDVLQEAVQRAGSSKFLFGSDGPWLHPGVELYKVKALEISRKDKESILSKNFLKLISNSNSKIKSCSCQTCKNYVIKGESKDELRISRDINSDPRYLNNAPFQSMFDNTKSNPYPLL</sequence>
<dbReference type="AlphaFoldDB" id="A0A1M7Z7D0"/>
<dbReference type="Gene3D" id="3.20.20.140">
    <property type="entry name" value="Metal-dependent hydrolases"/>
    <property type="match status" value="1"/>
</dbReference>
<dbReference type="GO" id="GO:0019748">
    <property type="term" value="P:secondary metabolic process"/>
    <property type="evidence" value="ECO:0007669"/>
    <property type="project" value="TreeGrafter"/>
</dbReference>
<evidence type="ECO:0000259" key="2">
    <source>
        <dbReference type="Pfam" id="PF04909"/>
    </source>
</evidence>
<accession>A0A1M7Z7D0</accession>
<reference evidence="4" key="1">
    <citation type="submission" date="2016-12" db="EMBL/GenBank/DDBJ databases">
        <authorList>
            <person name="Varghese N."/>
            <person name="Submissions S."/>
        </authorList>
    </citation>
    <scope>NUCLEOTIDE SEQUENCE [LARGE SCALE GENOMIC DNA]</scope>
    <source>
        <strain evidence="4">DSM 25035</strain>
    </source>
</reference>
<dbReference type="STRING" id="1073327.SAMN04488108_1005"/>
<dbReference type="EMBL" id="FRXN01000001">
    <property type="protein sequence ID" value="SHO60754.1"/>
    <property type="molecule type" value="Genomic_DNA"/>
</dbReference>
<dbReference type="Proteomes" id="UP000184609">
    <property type="component" value="Unassembled WGS sequence"/>
</dbReference>
<dbReference type="GO" id="GO:0016787">
    <property type="term" value="F:hydrolase activity"/>
    <property type="evidence" value="ECO:0007669"/>
    <property type="project" value="InterPro"/>
</dbReference>
<keyword evidence="4" id="KW-1185">Reference proteome</keyword>
<evidence type="ECO:0000313" key="3">
    <source>
        <dbReference type="EMBL" id="SHO60754.1"/>
    </source>
</evidence>
<proteinExistence type="predicted"/>
<dbReference type="InterPro" id="IPR006680">
    <property type="entry name" value="Amidohydro-rel"/>
</dbReference>
<evidence type="ECO:0000256" key="1">
    <source>
        <dbReference type="ARBA" id="ARBA00023239"/>
    </source>
</evidence>
<dbReference type="InterPro" id="IPR032465">
    <property type="entry name" value="ACMSD"/>
</dbReference>
<dbReference type="Pfam" id="PF04909">
    <property type="entry name" value="Amidohydro_2"/>
    <property type="match status" value="1"/>
</dbReference>
<dbReference type="RefSeq" id="WP_073570621.1">
    <property type="nucleotide sequence ID" value="NZ_FRXN01000001.1"/>
</dbReference>
<dbReference type="InterPro" id="IPR032466">
    <property type="entry name" value="Metal_Hydrolase"/>
</dbReference>
<dbReference type="PANTHER" id="PTHR21240:SF28">
    <property type="entry name" value="ISO-OROTATE DECARBOXYLASE (EUROFUNG)"/>
    <property type="match status" value="1"/>
</dbReference>
<gene>
    <name evidence="3" type="ORF">SAMN04488108_1005</name>
</gene>
<feature type="domain" description="Amidohydrolase-related" evidence="2">
    <location>
        <begin position="21"/>
        <end position="235"/>
    </location>
</feature>
<dbReference type="PANTHER" id="PTHR21240">
    <property type="entry name" value="2-AMINO-3-CARBOXYLMUCONATE-6-SEMIALDEHYDE DECARBOXYLASE"/>
    <property type="match status" value="1"/>
</dbReference>
<dbReference type="SUPFAM" id="SSF51556">
    <property type="entry name" value="Metallo-dependent hydrolases"/>
    <property type="match status" value="1"/>
</dbReference>
<name>A0A1M7Z7D0_9BACT</name>
<dbReference type="GO" id="GO:0005737">
    <property type="term" value="C:cytoplasm"/>
    <property type="evidence" value="ECO:0007669"/>
    <property type="project" value="TreeGrafter"/>
</dbReference>
<evidence type="ECO:0000313" key="4">
    <source>
        <dbReference type="Proteomes" id="UP000184609"/>
    </source>
</evidence>
<keyword evidence="1" id="KW-0456">Lyase</keyword>
<organism evidence="3 4">
    <name type="scientific">Algoriphagus zhangzhouensis</name>
    <dbReference type="NCBI Taxonomy" id="1073327"/>
    <lineage>
        <taxon>Bacteria</taxon>
        <taxon>Pseudomonadati</taxon>
        <taxon>Bacteroidota</taxon>
        <taxon>Cytophagia</taxon>
        <taxon>Cytophagales</taxon>
        <taxon>Cyclobacteriaceae</taxon>
        <taxon>Algoriphagus</taxon>
    </lineage>
</organism>
<dbReference type="GO" id="GO:0016831">
    <property type="term" value="F:carboxy-lyase activity"/>
    <property type="evidence" value="ECO:0007669"/>
    <property type="project" value="InterPro"/>
</dbReference>
<protein>
    <recommendedName>
        <fullName evidence="2">Amidohydrolase-related domain-containing protein</fullName>
    </recommendedName>
</protein>